<proteinExistence type="predicted"/>
<dbReference type="PANTHER" id="PTHR33293:SF1">
    <property type="entry name" value="INSERTION ELEMENT IS1 1 PROTEIN INSB-RELATED"/>
    <property type="match status" value="1"/>
</dbReference>
<dbReference type="Pfam" id="PF12760">
    <property type="entry name" value="Zn_ribbon_IS1595"/>
    <property type="match status" value="1"/>
</dbReference>
<sequence length="341" mass="39707">MPSIKSILTDIQTLPLNQVEELLSYLEEFLVSNSQVEQIYEDVKEFRFSKGKVCPHCSSELISKNGKYNGKQRYICKDCKRTFTDFTNSAVYRSKKSLDKWLKYAKCMIMGLSIRKSAKIVGINIATSFFWRHKILDCISAFLGTGHVDGLIEADEVFFAENFKGTKTINMPRESHKRGKSIKKRGISKEQICVATALDRQGNLIIEPLCKGRMTYKELENLYKGHIGENSILCTDSHKSYIRFATDFNLDHKRIKTGKHKEDIYHIQHINSLHSNLKRWMGRFNGVASKYISNYMHWFKWLKIFENDKDSIKTKNFIVQSNVVYAYTKVKDFKLRTLQFV</sequence>
<dbReference type="Pfam" id="PF12762">
    <property type="entry name" value="DDE_Tnp_IS1595"/>
    <property type="match status" value="1"/>
</dbReference>
<comment type="caution">
    <text evidence="2">The sequence shown here is derived from an EMBL/GenBank/DDBJ whole genome shotgun (WGS) entry which is preliminary data.</text>
</comment>
<dbReference type="RefSeq" id="WP_216572326.1">
    <property type="nucleotide sequence ID" value="NZ_JAHLOQ010000086.1"/>
</dbReference>
<dbReference type="NCBIfam" id="NF033547">
    <property type="entry name" value="transpos_IS1595"/>
    <property type="match status" value="1"/>
</dbReference>
<evidence type="ECO:0000313" key="2">
    <source>
        <dbReference type="EMBL" id="MBU5337563.1"/>
    </source>
</evidence>
<dbReference type="InterPro" id="IPR024445">
    <property type="entry name" value="Tnp_ISXO2-like"/>
</dbReference>
<dbReference type="EMBL" id="JAHLOQ010000086">
    <property type="protein sequence ID" value="MBU5337563.1"/>
    <property type="molecule type" value="Genomic_DNA"/>
</dbReference>
<name>A0ABS6E1Q9_9FIRM</name>
<dbReference type="PANTHER" id="PTHR33293">
    <property type="entry name" value="INSERTION ELEMENT IS1 1 PROTEIN INSB-RELATED"/>
    <property type="match status" value="1"/>
</dbReference>
<keyword evidence="3" id="KW-1185">Reference proteome</keyword>
<reference evidence="2 3" key="1">
    <citation type="submission" date="2021-06" db="EMBL/GenBank/DDBJ databases">
        <authorList>
            <person name="Sun Q."/>
            <person name="Li D."/>
        </authorList>
    </citation>
    <scope>NUCLEOTIDE SEQUENCE [LARGE SCALE GENOMIC DNA]</scope>
    <source>
        <strain evidence="2 3">N19</strain>
    </source>
</reference>
<gene>
    <name evidence="2" type="ORF">KQI20_14240</name>
</gene>
<evidence type="ECO:0000259" key="1">
    <source>
        <dbReference type="SMART" id="SM01126"/>
    </source>
</evidence>
<feature type="domain" description="ISXO2-like transposase" evidence="1">
    <location>
        <begin position="147"/>
        <end position="306"/>
    </location>
</feature>
<dbReference type="SMART" id="SM01126">
    <property type="entry name" value="DDE_Tnp_IS1595"/>
    <property type="match status" value="1"/>
</dbReference>
<organism evidence="2 3">
    <name type="scientific">Intestinibacter bartlettii</name>
    <dbReference type="NCBI Taxonomy" id="261299"/>
    <lineage>
        <taxon>Bacteria</taxon>
        <taxon>Bacillati</taxon>
        <taxon>Bacillota</taxon>
        <taxon>Clostridia</taxon>
        <taxon>Peptostreptococcales</taxon>
        <taxon>Peptostreptococcaceae</taxon>
        <taxon>Intestinibacter</taxon>
    </lineage>
</organism>
<protein>
    <submittedName>
        <fullName evidence="2">IS1595 family transposase</fullName>
    </submittedName>
</protein>
<dbReference type="InterPro" id="IPR051354">
    <property type="entry name" value="Transposase_27_IS1"/>
</dbReference>
<dbReference type="Proteomes" id="UP001196301">
    <property type="component" value="Unassembled WGS sequence"/>
</dbReference>
<accession>A0ABS6E1Q9</accession>
<evidence type="ECO:0000313" key="3">
    <source>
        <dbReference type="Proteomes" id="UP001196301"/>
    </source>
</evidence>
<dbReference type="InterPro" id="IPR024442">
    <property type="entry name" value="Transposase_Zn_ribbon"/>
</dbReference>